<proteinExistence type="predicted"/>
<dbReference type="Proteomes" id="UP000262969">
    <property type="component" value="Unassembled WGS sequence"/>
</dbReference>
<reference evidence="1 2" key="1">
    <citation type="journal article" date="2018" name="Nat. Biotechnol.">
        <title>A standardized bacterial taxonomy based on genome phylogeny substantially revises the tree of life.</title>
        <authorList>
            <person name="Parks D.H."/>
            <person name="Chuvochina M."/>
            <person name="Waite D.W."/>
            <person name="Rinke C."/>
            <person name="Skarshewski A."/>
            <person name="Chaumeil P.A."/>
            <person name="Hugenholtz P."/>
        </authorList>
    </citation>
    <scope>NUCLEOTIDE SEQUENCE [LARGE SCALE GENOMIC DNA]</scope>
    <source>
        <strain evidence="1">UBA11728</strain>
    </source>
</reference>
<organism evidence="1 2">
    <name type="scientific">Lachnoclostridium phytofermentans</name>
    <dbReference type="NCBI Taxonomy" id="66219"/>
    <lineage>
        <taxon>Bacteria</taxon>
        <taxon>Bacillati</taxon>
        <taxon>Bacillota</taxon>
        <taxon>Clostridia</taxon>
        <taxon>Lachnospirales</taxon>
        <taxon>Lachnospiraceae</taxon>
    </lineage>
</organism>
<accession>A0A3D2X9M5</accession>
<evidence type="ECO:0000313" key="2">
    <source>
        <dbReference type="Proteomes" id="UP000262969"/>
    </source>
</evidence>
<protein>
    <submittedName>
        <fullName evidence="1">Uncharacterized protein</fullName>
    </submittedName>
</protein>
<name>A0A3D2X9M5_9FIRM</name>
<dbReference type="EMBL" id="DPVV01000525">
    <property type="protein sequence ID" value="HCL03850.1"/>
    <property type="molecule type" value="Genomic_DNA"/>
</dbReference>
<dbReference type="AlphaFoldDB" id="A0A3D2X9M5"/>
<evidence type="ECO:0000313" key="1">
    <source>
        <dbReference type="EMBL" id="HCL03850.1"/>
    </source>
</evidence>
<comment type="caution">
    <text evidence="1">The sequence shown here is derived from an EMBL/GenBank/DDBJ whole genome shotgun (WGS) entry which is preliminary data.</text>
</comment>
<gene>
    <name evidence="1" type="ORF">DHW61_15830</name>
</gene>
<sequence>MDKRDILLTLQNMFEDKEKDEPDFTIESKQIDKNNYLTLITRDNEDFIGIDPDYEAFIALLKYHNTKELNYIVKKFNDNKVKIFTEYSDEQRKKLLEEMKDLQSRLSNSNQRNIVFVEMMIVDWANKIL</sequence>